<proteinExistence type="inferred from homology"/>
<keyword evidence="6" id="KW-0547">Nucleotide-binding</keyword>
<evidence type="ECO:0000259" key="12">
    <source>
        <dbReference type="Pfam" id="PF04457"/>
    </source>
</evidence>
<dbReference type="InterPro" id="IPR009097">
    <property type="entry name" value="Cyclic_Pdiesterase"/>
</dbReference>
<dbReference type="AlphaFoldDB" id="A0AAN6X5R9"/>
<dbReference type="Proteomes" id="UP001302126">
    <property type="component" value="Unassembled WGS sequence"/>
</dbReference>
<dbReference type="Pfam" id="PF04928">
    <property type="entry name" value="PAP_central"/>
    <property type="match status" value="1"/>
</dbReference>
<feature type="region of interest" description="Disordered" evidence="9">
    <location>
        <begin position="1032"/>
        <end position="1086"/>
    </location>
</feature>
<feature type="domain" description="MJ1316 RNA cyclic group end recognition" evidence="12">
    <location>
        <begin position="1095"/>
        <end position="1165"/>
    </location>
</feature>
<dbReference type="SUPFAM" id="SSF55144">
    <property type="entry name" value="LigT-like"/>
    <property type="match status" value="1"/>
</dbReference>
<sequence length="1185" mass="133768">MATTTTSEFTLSSHDTALSIIPPKHLWARLDHIRSLYDKAYGIWPPHINLLYPFVSPDSLEAACQSVDFALQQAQPQSSLSALELNLNSVGCFQHKHGNSTLFLHDGSPNAIEGVKSLRRTALEGLGSTGQNGGQQQQFNMHLTMGQTEDINSAAHSFLADKISLIPEAQWVVEEVAVLVRREGGMKRWGTISLSTGEISRSSEPEDFYDAKEHAEEEGRTQAGYYFDEELQIWLPSPLSNYDTYDEEEEEEKKTLSIASYNVLAEFTHPQSSSRYPLLCNAILSEKADADVLVLQEVTDHFLSFLLADEGVRDRYPYCSHGPPDQGDVLPLPNFLNIVLLSKVPFEWEHVPFARKHKGALVAQLHGKAKGIVLAAVHLSKGLTDGAVASKKSDLRKLVGYLRERHEGKPWVVAGDFNIATSEDAIKTAVDDKKISEVTVQNLKGLERFLSEEGGLVEADEAKKATWDPEVNERAKEQAESANQVWPQRYDRILVRPEGVLEVRGFNLFGDDKGREGYPSDHWGIRCLLSIKSEEQKIEESLGEVVDERVVPVHLEKAKGPLAQPGAVKNLLTDLEVIPTEEESAKRKEAFDLLKRVLLDTDNATRIQPPVVIVPVGSYALGVWTSTSDIDVCCIGPFSSYTFFALATSRLRKASPQGVKILRRVKANTGLMLEISVHDIRMDLQYCPAGAIAEQGYPQVLRLPPKDPVWSLAAQTLNKLKPLRDVDYLRRSLPDLPSFRLAHRFIKTWARSRGVYSSRFGFLSGIQISILLSRVVKFIAPSSPSVEDILTTFFSHYATFDWAKQMAYDPFFHRNLTFTRSFREPLAILGFSPPVLNTATAATVPSVRTLSREFASAYPSLLSSPSWSSFLSNTGGSRAFLTQFKTCIKLDLQYWGLSLPKGSSYLGWFESRTALILVDLHRRCPNLHARMWPARFVETSDLLEHLDIEGNGQSYRGCYLIGLDKISPDTPKEELKSSLGALQTVLPRFEEQIRNDKKYFNPHNCWFGASLVNSSSLGDLSLDTRDWGLFEQNAGEEDTESDEEEEEELEEEEEFSEENWEEARRKRKQERKDRKAGKKVEEPKVDMRTDKTKKFRTALDVMNRIKWDAGMDSGDFVVGYEDRFLGAQEKELDEWKTEQTDEEFIPQHRILYFKRKSDGRRVWDRKTRWDEVFDRKGSAIGSPDT</sequence>
<dbReference type="SUPFAM" id="SSF56219">
    <property type="entry name" value="DNase I-like"/>
    <property type="match status" value="1"/>
</dbReference>
<evidence type="ECO:0000313" key="15">
    <source>
        <dbReference type="Proteomes" id="UP001302126"/>
    </source>
</evidence>
<dbReference type="Pfam" id="PF03372">
    <property type="entry name" value="Exo_endo_phos"/>
    <property type="match status" value="1"/>
</dbReference>
<dbReference type="PANTHER" id="PTHR10682:SF23">
    <property type="entry name" value="POLYNUCLEOTIDE ADENYLYLTRANSFERASE"/>
    <property type="match status" value="1"/>
</dbReference>
<feature type="compositionally biased region" description="Acidic residues" evidence="9">
    <location>
        <begin position="1034"/>
        <end position="1060"/>
    </location>
</feature>
<evidence type="ECO:0000256" key="5">
    <source>
        <dbReference type="ARBA" id="ARBA00022679"/>
    </source>
</evidence>
<dbReference type="InterPro" id="IPR002934">
    <property type="entry name" value="Polymerase_NTP_transf_dom"/>
</dbReference>
<dbReference type="Gene3D" id="3.60.10.10">
    <property type="entry name" value="Endonuclease/exonuclease/phosphatase"/>
    <property type="match status" value="1"/>
</dbReference>
<keyword evidence="15" id="KW-1185">Reference proteome</keyword>
<dbReference type="EMBL" id="MU864350">
    <property type="protein sequence ID" value="KAK4193903.1"/>
    <property type="molecule type" value="Genomic_DNA"/>
</dbReference>
<gene>
    <name evidence="14" type="ORF">QBC35DRAFT_397665</name>
</gene>
<evidence type="ECO:0000259" key="10">
    <source>
        <dbReference type="Pfam" id="PF01909"/>
    </source>
</evidence>
<protein>
    <recommendedName>
        <fullName evidence="3">polynucleotide adenylyltransferase</fullName>
        <ecNumber evidence="3">2.7.7.19</ecNumber>
    </recommendedName>
</protein>
<dbReference type="GO" id="GO:0006397">
    <property type="term" value="P:mRNA processing"/>
    <property type="evidence" value="ECO:0007669"/>
    <property type="project" value="UniProtKB-KW"/>
</dbReference>
<evidence type="ECO:0000259" key="11">
    <source>
        <dbReference type="Pfam" id="PF03372"/>
    </source>
</evidence>
<comment type="subcellular location">
    <subcellularLocation>
        <location evidence="1">Nucleus</location>
    </subcellularLocation>
</comment>
<dbReference type="Gene3D" id="3.90.1140.10">
    <property type="entry name" value="Cyclic phosphodiesterase"/>
    <property type="match status" value="1"/>
</dbReference>
<feature type="domain" description="Endonuclease/exonuclease/phosphatase" evidence="11">
    <location>
        <begin position="260"/>
        <end position="522"/>
    </location>
</feature>
<feature type="domain" description="Poly(A) polymerase central" evidence="13">
    <location>
        <begin position="738"/>
        <end position="807"/>
    </location>
</feature>
<reference evidence="14" key="1">
    <citation type="journal article" date="2023" name="Mol. Phylogenet. Evol.">
        <title>Genome-scale phylogeny and comparative genomics of the fungal order Sordariales.</title>
        <authorList>
            <person name="Hensen N."/>
            <person name="Bonometti L."/>
            <person name="Westerberg I."/>
            <person name="Brannstrom I.O."/>
            <person name="Guillou S."/>
            <person name="Cros-Aarteil S."/>
            <person name="Calhoun S."/>
            <person name="Haridas S."/>
            <person name="Kuo A."/>
            <person name="Mondo S."/>
            <person name="Pangilinan J."/>
            <person name="Riley R."/>
            <person name="LaButti K."/>
            <person name="Andreopoulos B."/>
            <person name="Lipzen A."/>
            <person name="Chen C."/>
            <person name="Yan M."/>
            <person name="Daum C."/>
            <person name="Ng V."/>
            <person name="Clum A."/>
            <person name="Steindorff A."/>
            <person name="Ohm R.A."/>
            <person name="Martin F."/>
            <person name="Silar P."/>
            <person name="Natvig D.O."/>
            <person name="Lalanne C."/>
            <person name="Gautier V."/>
            <person name="Ament-Velasquez S.L."/>
            <person name="Kruys A."/>
            <person name="Hutchinson M.I."/>
            <person name="Powell A.J."/>
            <person name="Barry K."/>
            <person name="Miller A.N."/>
            <person name="Grigoriev I.V."/>
            <person name="Debuchy R."/>
            <person name="Gladieux P."/>
            <person name="Hiltunen Thoren M."/>
            <person name="Johannesson H."/>
        </authorList>
    </citation>
    <scope>NUCLEOTIDE SEQUENCE</scope>
    <source>
        <strain evidence="14">PSN309</strain>
    </source>
</reference>
<dbReference type="InterPro" id="IPR036691">
    <property type="entry name" value="Endo/exonu/phosph_ase_sf"/>
</dbReference>
<dbReference type="Gene3D" id="1.10.1410.10">
    <property type="match status" value="1"/>
</dbReference>
<dbReference type="InterPro" id="IPR043519">
    <property type="entry name" value="NT_sf"/>
</dbReference>
<dbReference type="Pfam" id="PF04457">
    <property type="entry name" value="MJ1316"/>
    <property type="match status" value="1"/>
</dbReference>
<dbReference type="GO" id="GO:1990817">
    <property type="term" value="F:poly(A) RNA polymerase activity"/>
    <property type="evidence" value="ECO:0007669"/>
    <property type="project" value="UniProtKB-EC"/>
</dbReference>
<evidence type="ECO:0000259" key="13">
    <source>
        <dbReference type="Pfam" id="PF04928"/>
    </source>
</evidence>
<dbReference type="GO" id="GO:0005634">
    <property type="term" value="C:nucleus"/>
    <property type="evidence" value="ECO:0007669"/>
    <property type="project" value="UniProtKB-SubCell"/>
</dbReference>
<evidence type="ECO:0000256" key="2">
    <source>
        <dbReference type="ARBA" id="ARBA00010912"/>
    </source>
</evidence>
<dbReference type="EC" id="2.7.7.19" evidence="3"/>
<feature type="domain" description="Polymerase nucleotidyl transferase" evidence="10">
    <location>
        <begin position="609"/>
        <end position="642"/>
    </location>
</feature>
<dbReference type="InterPro" id="IPR007012">
    <property type="entry name" value="PolA_pol_cen_dom"/>
</dbReference>
<comment type="similarity">
    <text evidence="2">Belongs to the poly(A) polymerase family.</text>
</comment>
<keyword evidence="5" id="KW-0808">Transferase</keyword>
<dbReference type="SUPFAM" id="SSF55003">
    <property type="entry name" value="PAP/Archaeal CCA-adding enzyme, C-terminal domain"/>
    <property type="match status" value="1"/>
</dbReference>
<dbReference type="Pfam" id="PF01909">
    <property type="entry name" value="NTP_transf_2"/>
    <property type="match status" value="1"/>
</dbReference>
<dbReference type="Pfam" id="PF13563">
    <property type="entry name" value="2_5_RNA_ligase2"/>
    <property type="match status" value="1"/>
</dbReference>
<dbReference type="GO" id="GO:0031123">
    <property type="term" value="P:RNA 3'-end processing"/>
    <property type="evidence" value="ECO:0007669"/>
    <property type="project" value="InterPro"/>
</dbReference>
<dbReference type="SUPFAM" id="SSF81631">
    <property type="entry name" value="PAP/OAS1 substrate-binding domain"/>
    <property type="match status" value="1"/>
</dbReference>
<comment type="caution">
    <text evidence="14">The sequence shown here is derived from an EMBL/GenBank/DDBJ whole genome shotgun (WGS) entry which is preliminary data.</text>
</comment>
<feature type="compositionally biased region" description="Basic and acidic residues" evidence="9">
    <location>
        <begin position="1070"/>
        <end position="1086"/>
    </location>
</feature>
<evidence type="ECO:0000256" key="1">
    <source>
        <dbReference type="ARBA" id="ARBA00004123"/>
    </source>
</evidence>
<dbReference type="InterPro" id="IPR040459">
    <property type="entry name" value="MJ1316"/>
</dbReference>
<evidence type="ECO:0000256" key="8">
    <source>
        <dbReference type="ARBA" id="ARBA00023242"/>
    </source>
</evidence>
<dbReference type="GO" id="GO:0005524">
    <property type="term" value="F:ATP binding"/>
    <property type="evidence" value="ECO:0007669"/>
    <property type="project" value="UniProtKB-KW"/>
</dbReference>
<dbReference type="InterPro" id="IPR005135">
    <property type="entry name" value="Endo/exonuclease/phosphatase"/>
</dbReference>
<reference evidence="14" key="2">
    <citation type="submission" date="2023-05" db="EMBL/GenBank/DDBJ databases">
        <authorList>
            <consortium name="Lawrence Berkeley National Laboratory"/>
            <person name="Steindorff A."/>
            <person name="Hensen N."/>
            <person name="Bonometti L."/>
            <person name="Westerberg I."/>
            <person name="Brannstrom I.O."/>
            <person name="Guillou S."/>
            <person name="Cros-Aarteil S."/>
            <person name="Calhoun S."/>
            <person name="Haridas S."/>
            <person name="Kuo A."/>
            <person name="Mondo S."/>
            <person name="Pangilinan J."/>
            <person name="Riley R."/>
            <person name="Labutti K."/>
            <person name="Andreopoulos B."/>
            <person name="Lipzen A."/>
            <person name="Chen C."/>
            <person name="Yanf M."/>
            <person name="Daum C."/>
            <person name="Ng V."/>
            <person name="Clum A."/>
            <person name="Ohm R."/>
            <person name="Martin F."/>
            <person name="Silar P."/>
            <person name="Natvig D."/>
            <person name="Lalanne C."/>
            <person name="Gautier V."/>
            <person name="Ament-Velasquez S.L."/>
            <person name="Kruys A."/>
            <person name="Hutchinson M.I."/>
            <person name="Powell A.J."/>
            <person name="Barry K."/>
            <person name="Miller A.N."/>
            <person name="Grigoriev I.V."/>
            <person name="Debuchy R."/>
            <person name="Gladieux P."/>
            <person name="Thoren M.H."/>
            <person name="Johannesson H."/>
        </authorList>
    </citation>
    <scope>NUCLEOTIDE SEQUENCE</scope>
    <source>
        <strain evidence="14">PSN309</strain>
    </source>
</reference>
<evidence type="ECO:0000256" key="3">
    <source>
        <dbReference type="ARBA" id="ARBA00012388"/>
    </source>
</evidence>
<evidence type="ECO:0000256" key="4">
    <source>
        <dbReference type="ARBA" id="ARBA00022664"/>
    </source>
</evidence>
<dbReference type="GO" id="GO:0003723">
    <property type="term" value="F:RNA binding"/>
    <property type="evidence" value="ECO:0007669"/>
    <property type="project" value="InterPro"/>
</dbReference>
<keyword evidence="4" id="KW-0507">mRNA processing</keyword>
<evidence type="ECO:0000256" key="6">
    <source>
        <dbReference type="ARBA" id="ARBA00022741"/>
    </source>
</evidence>
<dbReference type="SUPFAM" id="SSF81301">
    <property type="entry name" value="Nucleotidyltransferase"/>
    <property type="match status" value="1"/>
</dbReference>
<dbReference type="PANTHER" id="PTHR10682">
    <property type="entry name" value="POLY A POLYMERASE"/>
    <property type="match status" value="1"/>
</dbReference>
<dbReference type="InterPro" id="IPR011068">
    <property type="entry name" value="NuclTrfase_I-like_C"/>
</dbReference>
<evidence type="ECO:0000313" key="14">
    <source>
        <dbReference type="EMBL" id="KAK4193903.1"/>
    </source>
</evidence>
<name>A0AAN6X5R9_9PEZI</name>
<keyword evidence="8" id="KW-0539">Nucleus</keyword>
<accession>A0AAN6X5R9</accession>
<dbReference type="Gene3D" id="3.30.460.10">
    <property type="entry name" value="Beta Polymerase, domain 2"/>
    <property type="match status" value="1"/>
</dbReference>
<keyword evidence="7" id="KW-0067">ATP-binding</keyword>
<evidence type="ECO:0000256" key="9">
    <source>
        <dbReference type="SAM" id="MobiDB-lite"/>
    </source>
</evidence>
<evidence type="ECO:0000256" key="7">
    <source>
        <dbReference type="ARBA" id="ARBA00022840"/>
    </source>
</evidence>
<organism evidence="14 15">
    <name type="scientific">Podospora australis</name>
    <dbReference type="NCBI Taxonomy" id="1536484"/>
    <lineage>
        <taxon>Eukaryota</taxon>
        <taxon>Fungi</taxon>
        <taxon>Dikarya</taxon>
        <taxon>Ascomycota</taxon>
        <taxon>Pezizomycotina</taxon>
        <taxon>Sordariomycetes</taxon>
        <taxon>Sordariomycetidae</taxon>
        <taxon>Sordariales</taxon>
        <taxon>Podosporaceae</taxon>
        <taxon>Podospora</taxon>
    </lineage>
</organism>